<evidence type="ECO:0008006" key="4">
    <source>
        <dbReference type="Google" id="ProtNLM"/>
    </source>
</evidence>
<dbReference type="SUPFAM" id="SSF63829">
    <property type="entry name" value="Calcium-dependent phosphotriesterase"/>
    <property type="match status" value="1"/>
</dbReference>
<gene>
    <name evidence="2" type="ORF">BRCON_0270</name>
</gene>
<dbReference type="AlphaFoldDB" id="A0A2Z4Y1H7"/>
<organism evidence="2 3">
    <name type="scientific">Sumerlaea chitinivorans</name>
    <dbReference type="NCBI Taxonomy" id="2250252"/>
    <lineage>
        <taxon>Bacteria</taxon>
        <taxon>Candidatus Sumerlaeota</taxon>
        <taxon>Candidatus Sumerlaeia</taxon>
        <taxon>Candidatus Sumerlaeales</taxon>
        <taxon>Candidatus Sumerlaeaceae</taxon>
        <taxon>Candidatus Sumerlaea</taxon>
    </lineage>
</organism>
<dbReference type="Gene3D" id="2.120.10.30">
    <property type="entry name" value="TolB, C-terminal domain"/>
    <property type="match status" value="1"/>
</dbReference>
<feature type="compositionally biased region" description="Low complexity" evidence="1">
    <location>
        <begin position="284"/>
        <end position="299"/>
    </location>
</feature>
<evidence type="ECO:0000313" key="3">
    <source>
        <dbReference type="Proteomes" id="UP000262583"/>
    </source>
</evidence>
<feature type="region of interest" description="Disordered" evidence="1">
    <location>
        <begin position="283"/>
        <end position="303"/>
    </location>
</feature>
<name>A0A2Z4Y1H7_SUMC1</name>
<dbReference type="KEGG" id="schv:BRCON_0270"/>
<protein>
    <recommendedName>
        <fullName evidence="4">Fibronectin type-III domain-containing protein</fullName>
    </recommendedName>
</protein>
<accession>A0A2Z4Y1H7</accession>
<evidence type="ECO:0000256" key="1">
    <source>
        <dbReference type="SAM" id="MobiDB-lite"/>
    </source>
</evidence>
<reference evidence="2 3" key="1">
    <citation type="submission" date="2018-05" db="EMBL/GenBank/DDBJ databases">
        <title>A metagenomic window into the 2 km-deep terrestrial subsurface aquifer revealed taxonomically and functionally diverse microbial community comprising novel uncultured bacterial lineages.</title>
        <authorList>
            <person name="Kadnikov V.V."/>
            <person name="Mardanov A.V."/>
            <person name="Beletsky A.V."/>
            <person name="Banks D."/>
            <person name="Pimenov N.V."/>
            <person name="Frank Y.A."/>
            <person name="Karnachuk O.V."/>
            <person name="Ravin N.V."/>
        </authorList>
    </citation>
    <scope>NUCLEOTIDE SEQUENCE [LARGE SCALE GENOMIC DNA]</scope>
    <source>
        <strain evidence="2">BY</strain>
    </source>
</reference>
<proteinExistence type="predicted"/>
<dbReference type="EMBL" id="CP030759">
    <property type="protein sequence ID" value="AXA35047.1"/>
    <property type="molecule type" value="Genomic_DNA"/>
</dbReference>
<feature type="region of interest" description="Disordered" evidence="1">
    <location>
        <begin position="533"/>
        <end position="567"/>
    </location>
</feature>
<dbReference type="SUPFAM" id="SSF101898">
    <property type="entry name" value="NHL repeat"/>
    <property type="match status" value="1"/>
</dbReference>
<sequence>MLARTINIVWRGTSGITLRLRTPVLAALATTLLWASVSYGVETKVLRDETFADFNQGESTGTEILSTGKLRIGPLPKRLMRSDDAIAWKVALDRYDANMFVATGHDGKVWRVEPNGKTELWADLEEVEVTAITVDLTGGVLVGASPGGRIYRIVEAGKPRLFFETKEQHVWDLIFDRNGVLYVATGPNGKIFRVRGEQNGELYYDSEATNVMGLGFDSEGSLLAATQGKAMVLRISKPNAAYVLYSATEDECRSLTVDNNGNIYVAVNSARLSSLFDRLGADKTAQSQTQNTSSASATTRPAGGEVREIVAGMTSALASLSGQSFVVQIQPSGFVMNFWNAVESPIHSILAAPDGNGVFVAAGKKGKIYRLFTDSNYSLVADVEEQSVLSFTSHNGRVFFTTANRAALYELSDASTSESLFASRPLNGNSTVAWGNLMINANVPEGTSFSVDTRTGNTADPFDATWSEWAEATRLDDQLFRPKKAVAQYLQYRLRLRTAKKSASPQIDSVQVFYVQRNAPPILRDIRVEKVGGESAPLPAATPTPAASPRTGEAPAQPSRQDSGDAAKSSAGAALWAMIAGRDSSAMGGAPSAARVGAEQNSARFNVTWDATDPNGDRLIYRIALKAEDETEWRWIEKELSANRITIGTENLADGLYRVQVEATDRLQNPDDQLATATLVSNVFVVDNSPPTIRVTSVKQVAPNKWELAASASDSLSMISAAAFNVDTAKEWRALSPTDGIFDDKTEEFRFVVEPDEQTKEHVVRLRVTDREGNTKVEKTILRPNGSR</sequence>
<dbReference type="InterPro" id="IPR011042">
    <property type="entry name" value="6-blade_b-propeller_TolB-like"/>
</dbReference>
<dbReference type="Proteomes" id="UP000262583">
    <property type="component" value="Chromosome"/>
</dbReference>
<evidence type="ECO:0000313" key="2">
    <source>
        <dbReference type="EMBL" id="AXA35047.1"/>
    </source>
</evidence>
<feature type="compositionally biased region" description="Low complexity" evidence="1">
    <location>
        <begin position="535"/>
        <end position="549"/>
    </location>
</feature>